<protein>
    <submittedName>
        <fullName evidence="1">Uncharacterized protein</fullName>
    </submittedName>
</protein>
<dbReference type="RefSeq" id="WP_425294899.1">
    <property type="nucleotide sequence ID" value="NZ_BSPE01000026.1"/>
</dbReference>
<sequence>MRDASLDLARGRVAEAINTYRGQGRVLGTELKSQAIVNLIDDWNRDYDPEKSTLILAHLRRDVRSLNDLARGKLIERGFLETGHIFQTEEGVRRLPSAIRSSSSGTRILSA</sequence>
<dbReference type="AlphaFoldDB" id="A0A1I4FXD6"/>
<reference evidence="1 2" key="1">
    <citation type="submission" date="2016-10" db="EMBL/GenBank/DDBJ databases">
        <authorList>
            <person name="Varghese N."/>
            <person name="Submissions S."/>
        </authorList>
    </citation>
    <scope>NUCLEOTIDE SEQUENCE [LARGE SCALE GENOMIC DNA]</scope>
    <source>
        <strain evidence="1 2">DSM 21822</strain>
    </source>
</reference>
<accession>A0A1I4FXD6</accession>
<gene>
    <name evidence="1" type="ORF">SAMN04488498_1643</name>
</gene>
<dbReference type="EMBL" id="FOSL01000064">
    <property type="protein sequence ID" value="SFL22163.1"/>
    <property type="molecule type" value="Genomic_DNA"/>
</dbReference>
<dbReference type="Proteomes" id="UP000323300">
    <property type="component" value="Unassembled WGS sequence"/>
</dbReference>
<organism evidence="1 2">
    <name type="scientific">Neomesorhizobium albiziae</name>
    <dbReference type="NCBI Taxonomy" id="335020"/>
    <lineage>
        <taxon>Bacteria</taxon>
        <taxon>Pseudomonadati</taxon>
        <taxon>Pseudomonadota</taxon>
        <taxon>Alphaproteobacteria</taxon>
        <taxon>Hyphomicrobiales</taxon>
        <taxon>Phyllobacteriaceae</taxon>
        <taxon>Neomesorhizobium</taxon>
    </lineage>
</organism>
<name>A0A1I4FXD6_9HYPH</name>
<keyword evidence="2" id="KW-1185">Reference proteome</keyword>
<evidence type="ECO:0000313" key="2">
    <source>
        <dbReference type="Proteomes" id="UP000323300"/>
    </source>
</evidence>
<evidence type="ECO:0000313" key="1">
    <source>
        <dbReference type="EMBL" id="SFL22163.1"/>
    </source>
</evidence>
<proteinExistence type="predicted"/>